<comment type="caution">
    <text evidence="4">The sequence shown here is derived from an EMBL/GenBank/DDBJ whole genome shotgun (WGS) entry which is preliminary data.</text>
</comment>
<dbReference type="Gene3D" id="3.30.1560.10">
    <property type="entry name" value="Mago nashi"/>
    <property type="match status" value="1"/>
</dbReference>
<dbReference type="OrthoDB" id="6495301at2759"/>
<dbReference type="SUPFAM" id="SSF89817">
    <property type="entry name" value="Mago nashi protein"/>
    <property type="match status" value="1"/>
</dbReference>
<dbReference type="EMBL" id="LVYI01000014">
    <property type="protein sequence ID" value="OAP54224.1"/>
    <property type="molecule type" value="Genomic_DNA"/>
</dbReference>
<comment type="similarity">
    <text evidence="2">Belongs to the mago nashi family.</text>
</comment>
<dbReference type="CDD" id="cd11295">
    <property type="entry name" value="Mago_nashi"/>
    <property type="match status" value="1"/>
</dbReference>
<dbReference type="GO" id="GO:0035145">
    <property type="term" value="C:exon-exon junction complex"/>
    <property type="evidence" value="ECO:0007669"/>
    <property type="project" value="InterPro"/>
</dbReference>
<dbReference type="Proteomes" id="UP000078343">
    <property type="component" value="Unassembled WGS sequence"/>
</dbReference>
<dbReference type="InterPro" id="IPR004023">
    <property type="entry name" value="Mago_nashi"/>
</dbReference>
<dbReference type="GeneID" id="30015493"/>
<dbReference type="GO" id="GO:0008380">
    <property type="term" value="P:RNA splicing"/>
    <property type="evidence" value="ECO:0007669"/>
    <property type="project" value="InterPro"/>
</dbReference>
<dbReference type="Pfam" id="PF02792">
    <property type="entry name" value="Mago_nashi"/>
    <property type="match status" value="1"/>
</dbReference>
<comment type="subcellular location">
    <subcellularLocation>
        <location evidence="1">Nucleus</location>
    </subcellularLocation>
</comment>
<keyword evidence="5" id="KW-1185">Reference proteome</keyword>
<evidence type="ECO:0000313" key="4">
    <source>
        <dbReference type="EMBL" id="OAP54224.1"/>
    </source>
</evidence>
<dbReference type="STRING" id="1367422.A0A178Z3D2"/>
<keyword evidence="3" id="KW-0539">Nucleus</keyword>
<evidence type="ECO:0008006" key="6">
    <source>
        <dbReference type="Google" id="ProtNLM"/>
    </source>
</evidence>
<reference evidence="4 5" key="1">
    <citation type="submission" date="2016-04" db="EMBL/GenBank/DDBJ databases">
        <title>Draft genome of Fonsecaea erecta CBS 125763.</title>
        <authorList>
            <person name="Weiss V.A."/>
            <person name="Vicente V.A."/>
            <person name="Raittz R.T."/>
            <person name="Moreno L.F."/>
            <person name="De Souza E.M."/>
            <person name="Pedrosa F.O."/>
            <person name="Steffens M.B."/>
            <person name="Faoro H."/>
            <person name="Tadra-Sfeir M.Z."/>
            <person name="Najafzadeh M.J."/>
            <person name="Felipe M.S."/>
            <person name="Teixeira M."/>
            <person name="Sun J."/>
            <person name="Xi L."/>
            <person name="Gomes R."/>
            <person name="De Azevedo C.M."/>
            <person name="Salgado C.G."/>
            <person name="Da Silva M.B."/>
            <person name="Nascimento M.F."/>
            <person name="Queiroz-Telles F."/>
            <person name="Attili D.S."/>
            <person name="Gorbushina A."/>
        </authorList>
    </citation>
    <scope>NUCLEOTIDE SEQUENCE [LARGE SCALE GENOMIC DNA]</scope>
    <source>
        <strain evidence="4 5">CBS 125763</strain>
    </source>
</reference>
<protein>
    <recommendedName>
        <fullName evidence="6">Protein mago nashi</fullName>
    </recommendedName>
</protein>
<dbReference type="AlphaFoldDB" id="A0A178Z3D2"/>
<name>A0A178Z3D2_9EURO</name>
<evidence type="ECO:0000256" key="2">
    <source>
        <dbReference type="ARBA" id="ARBA00009270"/>
    </source>
</evidence>
<organism evidence="4 5">
    <name type="scientific">Fonsecaea erecta</name>
    <dbReference type="NCBI Taxonomy" id="1367422"/>
    <lineage>
        <taxon>Eukaryota</taxon>
        <taxon>Fungi</taxon>
        <taxon>Dikarya</taxon>
        <taxon>Ascomycota</taxon>
        <taxon>Pezizomycotina</taxon>
        <taxon>Eurotiomycetes</taxon>
        <taxon>Chaetothyriomycetidae</taxon>
        <taxon>Chaetothyriales</taxon>
        <taxon>Herpotrichiellaceae</taxon>
        <taxon>Fonsecaea</taxon>
    </lineage>
</organism>
<evidence type="ECO:0000313" key="5">
    <source>
        <dbReference type="Proteomes" id="UP000078343"/>
    </source>
</evidence>
<accession>A0A178Z3D2</accession>
<sequence>MANLKDINEPFYVRYYSGHSGRFGHEFLEFDFRVIGDGRSATARYANNSNYRNDSLIRKEMCVSSLLVAEIKRIIKDSEIMKEDDSRWPQKNKDGRQELEIRLGNEHIQFEVGETFYIHCDLADLAQTAKIGSLGDVTDSADPEGLRVFYYLVQDLKALVFSLISLHFKASCDPGVNERHAKQMNRRLNQSRINLVCRLYLQHLTGPGSSHRSQSCISVN</sequence>
<dbReference type="InterPro" id="IPR036605">
    <property type="entry name" value="Mago_nashi_sf"/>
</dbReference>
<dbReference type="RefSeq" id="XP_018687591.1">
    <property type="nucleotide sequence ID" value="XM_018842831.1"/>
</dbReference>
<evidence type="ECO:0000256" key="3">
    <source>
        <dbReference type="ARBA" id="ARBA00023242"/>
    </source>
</evidence>
<dbReference type="PANTHER" id="PTHR12638:SF0">
    <property type="entry name" value="MAGO HOMOLOG, EXON JUNCTION COMPLEX SUBUNIT-RELATED"/>
    <property type="match status" value="1"/>
</dbReference>
<dbReference type="PANTHER" id="PTHR12638">
    <property type="entry name" value="PROTEIN MAGO NASHI HOMOLOG"/>
    <property type="match status" value="1"/>
</dbReference>
<dbReference type="FunFam" id="3.30.1560.10:FF:000001">
    <property type="entry name" value="Protein mago nashi homolog"/>
    <property type="match status" value="1"/>
</dbReference>
<evidence type="ECO:0000256" key="1">
    <source>
        <dbReference type="ARBA" id="ARBA00004123"/>
    </source>
</evidence>
<proteinExistence type="inferred from homology"/>
<gene>
    <name evidence="4" type="ORF">AYL99_11325</name>
</gene>